<dbReference type="AlphaFoldDB" id="A0A2U3E1S8"/>
<sequence length="873" mass="94809">MSSAVDNESADEYGRCSGCFRNHQLPPFSLRSHAASMRASTITAETEGRHQEPGLHVWHIPQPKIKLDSPVAEQAEPLQHFCDSPEPTSRPPSLLPRWCTIESLLLPVGELDLGSLPEIDAAEYIDSISSMRTCVLREAWLPLDPVPAELDESLAFPHASEELRLALRRQLADETIEAITDETTLKDMDKRLPLSSEPDSARASGFFLCEALRGRPRCITPPLSSVSSSEPSSPFVPGPDVCIIDLASTASSPAPSPVQQLQSRLRDGHLDSDITVPATVIITSPPPICPDHELNYDSAADLAVDVPLSSVVSDPLSANEALNAIQLPVLEDSSDLISHEELRGEDFDDALLAILNSRHSQLSTALDQEQLCPYDTISRLPLPLVDIRIPKAQWALNWTARQHLSELRSLMPMRLLVPCIPQNSLLDSELKWVPLPRGTGKLAIDEELTTSVTSRQYEALEDPPKTLQSRIDNIRTSSPTIMKPAEDPELDWSGDSPFASDDDSVESLTTGTDIQRLSSVVPRSAFPLPTGFQAVRQGQGLDAKSSPNHLNVSSTTRLLDDFMALRAIKRPRLSGAGTLSSGPTLRAAQSLLPATHHRQESIPPTPQELGRAPKPAFEIPDRKGPCIVSLALDRSIIRHLESCWPPELLIDRDFSLHGAEKTSAEAGVQGEPACLTTVEADVCLTATMGLVATSLVKVRQKPLPGSKGRASLRDRIYHVSQKYERLVVLVSESNVAGEVSGSLSPSDLASYADFARFVTGLDTPASTCLVPGASGTLAQWILAFMSRCSTGTAGLVDVITSEESSWELFFRRSGLNAMSAQIMSRSLHAEHGDAGLAEFLHMPTHTKIAKYSTVLGGHKALARCSTLLDRTWL</sequence>
<feature type="region of interest" description="Disordered" evidence="1">
    <location>
        <begin position="476"/>
        <end position="505"/>
    </location>
</feature>
<evidence type="ECO:0000256" key="1">
    <source>
        <dbReference type="SAM" id="MobiDB-lite"/>
    </source>
</evidence>
<dbReference type="InterPro" id="IPR055528">
    <property type="entry name" value="DUF7102"/>
</dbReference>
<accession>A0A2U3E1S8</accession>
<feature type="domain" description="DUF7102" evidence="2">
    <location>
        <begin position="627"/>
        <end position="789"/>
    </location>
</feature>
<proteinExistence type="predicted"/>
<evidence type="ECO:0000259" key="3">
    <source>
        <dbReference type="Pfam" id="PF23395"/>
    </source>
</evidence>
<protein>
    <submittedName>
        <fullName evidence="4">Uncharacterized protein</fullName>
    </submittedName>
</protein>
<evidence type="ECO:0000313" key="4">
    <source>
        <dbReference type="EMBL" id="PWI68465.1"/>
    </source>
</evidence>
<gene>
    <name evidence="4" type="ORF">PCL_02234</name>
</gene>
<comment type="caution">
    <text evidence="4">The sequence shown here is derived from an EMBL/GenBank/DDBJ whole genome shotgun (WGS) entry which is preliminary data.</text>
</comment>
<dbReference type="Proteomes" id="UP000245956">
    <property type="component" value="Unassembled WGS sequence"/>
</dbReference>
<evidence type="ECO:0000259" key="2">
    <source>
        <dbReference type="Pfam" id="PF23394"/>
    </source>
</evidence>
<organism evidence="4 5">
    <name type="scientific">Purpureocillium lilacinum</name>
    <name type="common">Paecilomyces lilacinus</name>
    <dbReference type="NCBI Taxonomy" id="33203"/>
    <lineage>
        <taxon>Eukaryota</taxon>
        <taxon>Fungi</taxon>
        <taxon>Dikarya</taxon>
        <taxon>Ascomycota</taxon>
        <taxon>Pezizomycotina</taxon>
        <taxon>Sordariomycetes</taxon>
        <taxon>Hypocreomycetidae</taxon>
        <taxon>Hypocreales</taxon>
        <taxon>Ophiocordycipitaceae</taxon>
        <taxon>Purpureocillium</taxon>
    </lineage>
</organism>
<feature type="domain" description="SAM-like" evidence="3">
    <location>
        <begin position="801"/>
        <end position="867"/>
    </location>
</feature>
<feature type="region of interest" description="Disordered" evidence="1">
    <location>
        <begin position="595"/>
        <end position="617"/>
    </location>
</feature>
<dbReference type="InterPro" id="IPR057559">
    <property type="entry name" value="SAM_6"/>
</dbReference>
<name>A0A2U3E1S8_PURLI</name>
<dbReference type="Pfam" id="PF23394">
    <property type="entry name" value="DUF7102"/>
    <property type="match status" value="1"/>
</dbReference>
<reference evidence="4 5" key="1">
    <citation type="journal article" date="2016" name="Front. Microbiol.">
        <title>Genome and transcriptome sequences reveal the specific parasitism of the nematophagous Purpureocillium lilacinum 36-1.</title>
        <authorList>
            <person name="Xie J."/>
            <person name="Li S."/>
            <person name="Mo C."/>
            <person name="Xiao X."/>
            <person name="Peng D."/>
            <person name="Wang G."/>
            <person name="Xiao Y."/>
        </authorList>
    </citation>
    <scope>NUCLEOTIDE SEQUENCE [LARGE SCALE GENOMIC DNA]</scope>
    <source>
        <strain evidence="4 5">36-1</strain>
    </source>
</reference>
<dbReference type="EMBL" id="LCWV01000015">
    <property type="protein sequence ID" value="PWI68465.1"/>
    <property type="molecule type" value="Genomic_DNA"/>
</dbReference>
<evidence type="ECO:0000313" key="5">
    <source>
        <dbReference type="Proteomes" id="UP000245956"/>
    </source>
</evidence>
<dbReference type="Pfam" id="PF23395">
    <property type="entry name" value="SAM_6"/>
    <property type="match status" value="1"/>
</dbReference>